<organism evidence="2 3">
    <name type="scientific">Anaeramoeba flamelloides</name>
    <dbReference type="NCBI Taxonomy" id="1746091"/>
    <lineage>
        <taxon>Eukaryota</taxon>
        <taxon>Metamonada</taxon>
        <taxon>Anaeramoebidae</taxon>
        <taxon>Anaeramoeba</taxon>
    </lineage>
</organism>
<sequence>MSDKSQLTLLAKKILGENEYQNLVGSSHVSSSEQEFSSSINQLQRLNPQMKTTFPTTLPQSYNPQHHLNYLPMRYDSVGEYSNYESQLLNTHLNQLLPLEYDSGEETNGISNLQFLDTFKHTNAKPRKETHDYVSQSYLDQLHEKEKPRSSLKSQNKQSLLNDQTDTLSQLQKLRDKLYSPLQQYHRSNFKNDHDRARGNGNNNIKLTINNFIENQQQQQLQLQQQIYKQNLKSIESWKQIEQEYQNISHTNLMKQQMTTKNENFPYSNNTSHHDPDSIQNSPNTKKQGLGTSTSNNVRNNVNIKGEKEEIDLESEEALKIIENFLVKPLNLKETTNRENPSIGVIFYLHLRNVIKTSQKNGKSTSKYILLENVDDSLIRKGKCTHEMAKFISKRLFFNPEFSKSGRKRGRKPRKQSSGMGKSKNNLNLQNKSKIKKTKRTNKIRKTNKANPLMAKSSATPTKTKKMSMSHGGKMYSNTLSKQRIQKKIANLDNNDDIN</sequence>
<feature type="compositionally biased region" description="Low complexity" evidence="1">
    <location>
        <begin position="151"/>
        <end position="162"/>
    </location>
</feature>
<feature type="compositionally biased region" description="Low complexity" evidence="1">
    <location>
        <begin position="292"/>
        <end position="301"/>
    </location>
</feature>
<dbReference type="Proteomes" id="UP001146793">
    <property type="component" value="Unassembled WGS sequence"/>
</dbReference>
<comment type="caution">
    <text evidence="2">The sequence shown here is derived from an EMBL/GenBank/DDBJ whole genome shotgun (WGS) entry which is preliminary data.</text>
</comment>
<feature type="region of interest" description="Disordered" evidence="1">
    <location>
        <begin position="141"/>
        <end position="162"/>
    </location>
</feature>
<feature type="compositionally biased region" description="Polar residues" evidence="1">
    <location>
        <begin position="278"/>
        <end position="291"/>
    </location>
</feature>
<feature type="region of interest" description="Disordered" evidence="1">
    <location>
        <begin position="262"/>
        <end position="301"/>
    </location>
</feature>
<dbReference type="AlphaFoldDB" id="A0AAV7Y5C5"/>
<gene>
    <name evidence="2" type="ORF">M0812_30361</name>
</gene>
<protein>
    <submittedName>
        <fullName evidence="2">Uncharacterized protein</fullName>
    </submittedName>
</protein>
<feature type="compositionally biased region" description="Low complexity" evidence="1">
    <location>
        <begin position="416"/>
        <end position="432"/>
    </location>
</feature>
<feature type="compositionally biased region" description="Basic residues" evidence="1">
    <location>
        <begin position="433"/>
        <end position="448"/>
    </location>
</feature>
<accession>A0AAV7Y5C5</accession>
<feature type="compositionally biased region" description="Basic residues" evidence="1">
    <location>
        <begin position="405"/>
        <end position="415"/>
    </location>
</feature>
<proteinExistence type="predicted"/>
<evidence type="ECO:0000313" key="3">
    <source>
        <dbReference type="Proteomes" id="UP001146793"/>
    </source>
</evidence>
<feature type="region of interest" description="Disordered" evidence="1">
    <location>
        <begin position="402"/>
        <end position="480"/>
    </location>
</feature>
<reference evidence="2" key="1">
    <citation type="submission" date="2022-08" db="EMBL/GenBank/DDBJ databases">
        <title>Novel sulphate-reducing endosymbionts in the free-living metamonad Anaeramoeba.</title>
        <authorList>
            <person name="Jerlstrom-Hultqvist J."/>
            <person name="Cepicka I."/>
            <person name="Gallot-Lavallee L."/>
            <person name="Salas-Leiva D."/>
            <person name="Curtis B.A."/>
            <person name="Zahonova K."/>
            <person name="Pipaliya S."/>
            <person name="Dacks J."/>
            <person name="Roger A.J."/>
        </authorList>
    </citation>
    <scope>NUCLEOTIDE SEQUENCE</scope>
    <source>
        <strain evidence="2">Busselton2</strain>
    </source>
</reference>
<dbReference type="EMBL" id="JANTQA010000076">
    <property type="protein sequence ID" value="KAJ3423825.1"/>
    <property type="molecule type" value="Genomic_DNA"/>
</dbReference>
<name>A0AAV7Y5C5_9EUKA</name>
<feature type="compositionally biased region" description="Polar residues" evidence="1">
    <location>
        <begin position="262"/>
        <end position="271"/>
    </location>
</feature>
<evidence type="ECO:0000256" key="1">
    <source>
        <dbReference type="SAM" id="MobiDB-lite"/>
    </source>
</evidence>
<evidence type="ECO:0000313" key="2">
    <source>
        <dbReference type="EMBL" id="KAJ3423825.1"/>
    </source>
</evidence>